<name>A0A8H4RX28_9HELO</name>
<organism evidence="4 5">
    <name type="scientific">Cudoniella acicularis</name>
    <dbReference type="NCBI Taxonomy" id="354080"/>
    <lineage>
        <taxon>Eukaryota</taxon>
        <taxon>Fungi</taxon>
        <taxon>Dikarya</taxon>
        <taxon>Ascomycota</taxon>
        <taxon>Pezizomycotina</taxon>
        <taxon>Leotiomycetes</taxon>
        <taxon>Helotiales</taxon>
        <taxon>Tricladiaceae</taxon>
        <taxon>Cudoniella</taxon>
    </lineage>
</organism>
<dbReference type="InterPro" id="IPR036291">
    <property type="entry name" value="NAD(P)-bd_dom_sf"/>
</dbReference>
<dbReference type="AlphaFoldDB" id="A0A8H4RX28"/>
<dbReference type="Gene3D" id="3.90.25.10">
    <property type="entry name" value="UDP-galactose 4-epimerase, domain 1"/>
    <property type="match status" value="1"/>
</dbReference>
<sequence>MTSEPGKQNLLIFGTTGYIGTHITNQIIKNKASFGRIAIFTSPSTVENKPSVVANLKSEGVEVIVGDATNENDILKAFQGINTIISAVGRNAILSQITWIQLADTSPNSTVTRFFPSEFGTDIEYGPSSATEKPHQLKLKVRATLRAAKRLEHTFLVTGPYAEAVLRPGSFDVKAKKAALTGDGQGKISLTTKDDVGRLTVHALLHPAASKNRALRVNSFTATEAEILAEFERQTGGEKWTVERTSFEKLRELEKEAWESGNPAATGYTLRRIWVEGGTLYEVRDNALIGGEETESLSDAVGVAVKSQLAE</sequence>
<evidence type="ECO:0000256" key="2">
    <source>
        <dbReference type="ARBA" id="ARBA00023002"/>
    </source>
</evidence>
<evidence type="ECO:0000313" key="5">
    <source>
        <dbReference type="Proteomes" id="UP000566819"/>
    </source>
</evidence>
<dbReference type="Pfam" id="PF05368">
    <property type="entry name" value="NmrA"/>
    <property type="match status" value="1"/>
</dbReference>
<dbReference type="Proteomes" id="UP000566819">
    <property type="component" value="Unassembled WGS sequence"/>
</dbReference>
<dbReference type="OrthoDB" id="419598at2759"/>
<evidence type="ECO:0000313" key="4">
    <source>
        <dbReference type="EMBL" id="KAF4637021.1"/>
    </source>
</evidence>
<feature type="domain" description="NmrA-like" evidence="3">
    <location>
        <begin position="7"/>
        <end position="237"/>
    </location>
</feature>
<evidence type="ECO:0000256" key="1">
    <source>
        <dbReference type="ARBA" id="ARBA00022857"/>
    </source>
</evidence>
<dbReference type="InterPro" id="IPR051609">
    <property type="entry name" value="NmrA/Isoflavone_reductase-like"/>
</dbReference>
<proteinExistence type="predicted"/>
<keyword evidence="1" id="KW-0521">NADP</keyword>
<dbReference type="PANTHER" id="PTHR47706">
    <property type="entry name" value="NMRA-LIKE FAMILY PROTEIN"/>
    <property type="match status" value="1"/>
</dbReference>
<protein>
    <recommendedName>
        <fullName evidence="3">NmrA-like domain-containing protein</fullName>
    </recommendedName>
</protein>
<dbReference type="InterPro" id="IPR008030">
    <property type="entry name" value="NmrA-like"/>
</dbReference>
<dbReference type="Gene3D" id="3.40.50.720">
    <property type="entry name" value="NAD(P)-binding Rossmann-like Domain"/>
    <property type="match status" value="1"/>
</dbReference>
<dbReference type="PANTHER" id="PTHR47706:SF11">
    <property type="entry name" value="ISOFLAVONE REDUCTASE FAMILY PROTEIN (AFU_ORTHOLOGUE AFUA_1G12510)"/>
    <property type="match status" value="1"/>
</dbReference>
<comment type="caution">
    <text evidence="4">The sequence shown here is derived from an EMBL/GenBank/DDBJ whole genome shotgun (WGS) entry which is preliminary data.</text>
</comment>
<reference evidence="4 5" key="1">
    <citation type="submission" date="2020-03" db="EMBL/GenBank/DDBJ databases">
        <title>Draft Genome Sequence of Cudoniella acicularis.</title>
        <authorList>
            <person name="Buettner E."/>
            <person name="Kellner H."/>
        </authorList>
    </citation>
    <scope>NUCLEOTIDE SEQUENCE [LARGE SCALE GENOMIC DNA]</scope>
    <source>
        <strain evidence="4 5">DSM 108380</strain>
    </source>
</reference>
<gene>
    <name evidence="4" type="ORF">G7Y89_g1061</name>
</gene>
<evidence type="ECO:0000259" key="3">
    <source>
        <dbReference type="Pfam" id="PF05368"/>
    </source>
</evidence>
<dbReference type="GO" id="GO:0016491">
    <property type="term" value="F:oxidoreductase activity"/>
    <property type="evidence" value="ECO:0007669"/>
    <property type="project" value="UniProtKB-KW"/>
</dbReference>
<accession>A0A8H4RX28</accession>
<dbReference type="EMBL" id="JAAMPI010000039">
    <property type="protein sequence ID" value="KAF4637021.1"/>
    <property type="molecule type" value="Genomic_DNA"/>
</dbReference>
<dbReference type="SUPFAM" id="SSF51735">
    <property type="entry name" value="NAD(P)-binding Rossmann-fold domains"/>
    <property type="match status" value="1"/>
</dbReference>
<keyword evidence="2" id="KW-0560">Oxidoreductase</keyword>
<keyword evidence="5" id="KW-1185">Reference proteome</keyword>